<organism evidence="2 3">
    <name type="scientific">Candidatus Erwinia dacicola</name>
    <dbReference type="NCBI Taxonomy" id="252393"/>
    <lineage>
        <taxon>Bacteria</taxon>
        <taxon>Pseudomonadati</taxon>
        <taxon>Pseudomonadota</taxon>
        <taxon>Gammaproteobacteria</taxon>
        <taxon>Enterobacterales</taxon>
        <taxon>Erwiniaceae</taxon>
        <taxon>Erwinia</taxon>
    </lineage>
</organism>
<evidence type="ECO:0000313" key="2">
    <source>
        <dbReference type="EMBL" id="RAP70464.1"/>
    </source>
</evidence>
<protein>
    <submittedName>
        <fullName evidence="2">Uncharacterized protein</fullName>
    </submittedName>
</protein>
<feature type="region of interest" description="Disordered" evidence="1">
    <location>
        <begin position="1"/>
        <end position="30"/>
    </location>
</feature>
<dbReference type="EMBL" id="LJAM02000341">
    <property type="protein sequence ID" value="RAP70464.1"/>
    <property type="molecule type" value="Genomic_DNA"/>
</dbReference>
<feature type="non-terminal residue" evidence="2">
    <location>
        <position position="30"/>
    </location>
</feature>
<feature type="compositionally biased region" description="Basic residues" evidence="1">
    <location>
        <begin position="1"/>
        <end position="14"/>
    </location>
</feature>
<evidence type="ECO:0000256" key="1">
    <source>
        <dbReference type="SAM" id="MobiDB-lite"/>
    </source>
</evidence>
<sequence length="30" mass="3480">MHHVRKPEKARHLGRALLQRSGDGKLMPLF</sequence>
<proteinExistence type="predicted"/>
<name>A0A328TRW1_9GAMM</name>
<reference evidence="2" key="1">
    <citation type="submission" date="2018-04" db="EMBL/GenBank/DDBJ databases">
        <title>Genomes of the Obligate Erwinia dacicola and Facultative Enterobacter sp. OLF Endosymbionts of the Olive Fruit fly, Bactrocera oleae.</title>
        <authorList>
            <person name="Estes A.M."/>
            <person name="Hearn D.J."/>
            <person name="Agarwal S."/>
            <person name="Pierson E.A."/>
            <person name="Dunning-Hotopp J.C."/>
        </authorList>
    </citation>
    <scope>NUCLEOTIDE SEQUENCE [LARGE SCALE GENOMIC DNA]</scope>
    <source>
        <strain evidence="2">Oroville</strain>
    </source>
</reference>
<accession>A0A328TRW1</accession>
<gene>
    <name evidence="2" type="ORF">ACZ87_02732</name>
</gene>
<dbReference type="AlphaFoldDB" id="A0A328TRW1"/>
<evidence type="ECO:0000313" key="3">
    <source>
        <dbReference type="Proteomes" id="UP000244334"/>
    </source>
</evidence>
<keyword evidence="3" id="KW-1185">Reference proteome</keyword>
<comment type="caution">
    <text evidence="2">The sequence shown here is derived from an EMBL/GenBank/DDBJ whole genome shotgun (WGS) entry which is preliminary data.</text>
</comment>
<dbReference type="Proteomes" id="UP000244334">
    <property type="component" value="Unassembled WGS sequence"/>
</dbReference>